<feature type="region of interest" description="Disordered" evidence="1">
    <location>
        <begin position="64"/>
        <end position="109"/>
    </location>
</feature>
<evidence type="ECO:0000313" key="2">
    <source>
        <dbReference type="EMBL" id="MST50569.1"/>
    </source>
</evidence>
<dbReference type="EMBL" id="VUMY01000023">
    <property type="protein sequence ID" value="MST50569.1"/>
    <property type="molecule type" value="Genomic_DNA"/>
</dbReference>
<evidence type="ECO:0000256" key="1">
    <source>
        <dbReference type="SAM" id="MobiDB-lite"/>
    </source>
</evidence>
<dbReference type="RefSeq" id="WP_154546373.1">
    <property type="nucleotide sequence ID" value="NZ_VUMY01000023.1"/>
</dbReference>
<proteinExistence type="predicted"/>
<dbReference type="Proteomes" id="UP000442535">
    <property type="component" value="Unassembled WGS sequence"/>
</dbReference>
<comment type="caution">
    <text evidence="2">The sequence shown here is derived from an EMBL/GenBank/DDBJ whole genome shotgun (WGS) entry which is preliminary data.</text>
</comment>
<feature type="compositionally biased region" description="Basic and acidic residues" evidence="1">
    <location>
        <begin position="99"/>
        <end position="109"/>
    </location>
</feature>
<organism evidence="2 3">
    <name type="scientific">Mobiluncus porci</name>
    <dbReference type="NCBI Taxonomy" id="2652278"/>
    <lineage>
        <taxon>Bacteria</taxon>
        <taxon>Bacillati</taxon>
        <taxon>Actinomycetota</taxon>
        <taxon>Actinomycetes</taxon>
        <taxon>Actinomycetales</taxon>
        <taxon>Actinomycetaceae</taxon>
        <taxon>Mobiluncus</taxon>
    </lineage>
</organism>
<accession>A0A7K0K553</accession>
<dbReference type="AlphaFoldDB" id="A0A7K0K553"/>
<sequence length="109" mass="12751">MIHGRHLDQLGTEQLSWRELQIILMHCPPEQSALRRAMLGEDAVWTFEAQLLAALIDEIRVGNWQRQGKRNAPKPKPIPRPGVRQESTTYGKDPIPISRFDDWWNQQRE</sequence>
<keyword evidence="3" id="KW-1185">Reference proteome</keyword>
<protein>
    <submittedName>
        <fullName evidence="2">Uncharacterized protein</fullName>
    </submittedName>
</protein>
<gene>
    <name evidence="2" type="ORF">FYJ63_10110</name>
</gene>
<reference evidence="2 3" key="1">
    <citation type="submission" date="2019-08" db="EMBL/GenBank/DDBJ databases">
        <title>In-depth cultivation of the pig gut microbiome towards novel bacterial diversity and tailored functional studies.</title>
        <authorList>
            <person name="Wylensek D."/>
            <person name="Hitch T.C.A."/>
            <person name="Clavel T."/>
        </authorList>
    </citation>
    <scope>NUCLEOTIDE SEQUENCE [LARGE SCALE GENOMIC DNA]</scope>
    <source>
        <strain evidence="2 3">RF-GAM-744-WT-7</strain>
    </source>
</reference>
<name>A0A7K0K553_9ACTO</name>
<evidence type="ECO:0000313" key="3">
    <source>
        <dbReference type="Proteomes" id="UP000442535"/>
    </source>
</evidence>